<proteinExistence type="predicted"/>
<sequence length="48" mass="5240">MDLLSRLDAAELEPFVENEDPVVFKAGTYPHAARCALSSSAIFFIVPT</sequence>
<comment type="caution">
    <text evidence="1">The sequence shown here is derived from an EMBL/GenBank/DDBJ whole genome shotgun (WGS) entry which is preliminary data.</text>
</comment>
<protein>
    <submittedName>
        <fullName evidence="1">Uncharacterized protein</fullName>
    </submittedName>
</protein>
<evidence type="ECO:0000313" key="1">
    <source>
        <dbReference type="EMBL" id="MCW1923167.1"/>
    </source>
</evidence>
<dbReference type="EMBL" id="JAPDDT010000004">
    <property type="protein sequence ID" value="MCW1923167.1"/>
    <property type="molecule type" value="Genomic_DNA"/>
</dbReference>
<gene>
    <name evidence="1" type="ORF">OKA05_11435</name>
</gene>
<name>A0ABT3GI39_9BACT</name>
<dbReference type="RefSeq" id="WP_264487273.1">
    <property type="nucleotide sequence ID" value="NZ_JAPDDT010000004.1"/>
</dbReference>
<accession>A0ABT3GI39</accession>
<keyword evidence="2" id="KW-1185">Reference proteome</keyword>
<reference evidence="1 2" key="1">
    <citation type="submission" date="2022-10" db="EMBL/GenBank/DDBJ databases">
        <title>Luteolibacter arcticus strain CCTCC AB 2014275, whole genome shotgun sequencing project.</title>
        <authorList>
            <person name="Zhao G."/>
            <person name="Shen L."/>
        </authorList>
    </citation>
    <scope>NUCLEOTIDE SEQUENCE [LARGE SCALE GENOMIC DNA]</scope>
    <source>
        <strain evidence="1 2">CCTCC AB 2014275</strain>
    </source>
</reference>
<organism evidence="1 2">
    <name type="scientific">Luteolibacter arcticus</name>
    <dbReference type="NCBI Taxonomy" id="1581411"/>
    <lineage>
        <taxon>Bacteria</taxon>
        <taxon>Pseudomonadati</taxon>
        <taxon>Verrucomicrobiota</taxon>
        <taxon>Verrucomicrobiia</taxon>
        <taxon>Verrucomicrobiales</taxon>
        <taxon>Verrucomicrobiaceae</taxon>
        <taxon>Luteolibacter</taxon>
    </lineage>
</organism>
<evidence type="ECO:0000313" key="2">
    <source>
        <dbReference type="Proteomes" id="UP001320876"/>
    </source>
</evidence>
<dbReference type="Proteomes" id="UP001320876">
    <property type="component" value="Unassembled WGS sequence"/>
</dbReference>